<keyword evidence="14 26" id="KW-0675">Receptor</keyword>
<dbReference type="InterPro" id="IPR001320">
    <property type="entry name" value="Iontro_rcpt_C"/>
</dbReference>
<feature type="binding site" evidence="23">
    <location>
        <position position="450"/>
    </location>
    <ligand>
        <name>L-glutamate</name>
        <dbReference type="ChEBI" id="CHEBI:29985"/>
    </ligand>
</feature>
<feature type="domain" description="Ionotropic glutamate receptor C-terminal" evidence="27">
    <location>
        <begin position="161"/>
        <end position="517"/>
    </location>
</feature>
<dbReference type="Gene3D" id="3.40.190.10">
    <property type="entry name" value="Periplasmic binding protein-like II"/>
    <property type="match status" value="2"/>
</dbReference>
<keyword evidence="9 26" id="KW-1133">Transmembrane helix</keyword>
<dbReference type="FunFam" id="3.40.190.10:FF:000007">
    <property type="entry name" value="Putative glutamate receptor ionotropic NMDA 2B"/>
    <property type="match status" value="1"/>
</dbReference>
<sequence>MGGALGPALLLTSLLGAWAGLGPGQGEQAMTVAVVFGSLGPPQAQVRTRLTSQSFMDLPLEIQPLTVGVNNTNPSSLLTQICGLLGAARVHGIVFEDNMGTEAVAQILDFISFQTHVPIVSISGGSAVVLTPKVPVQTHVLSSLGLGARLPRERLRFWATGIGSGDTAPYTKLCCKGFCIDILKKLAKVVKFSYDLYLVTNGKHGKRVRGVWNGMIGEVYYKRADLAIGSLTINEERSEIVDFSVPFVETGISVMVARSNGTVSPSAFLEPYSPSVWVMMFVMCLTVVAITVFMFEYFSPVSYDQNLTSGKKSGGPSFTIGKSVWLLWALVFNNSVPIENPRGTTSKIMVLVWAFFAVIFLASYTANLAAFMIQEQYIDTVSGLSDKKFQRPQDQYPPFRFGTVPNGSTERNIRSNYRDMHTHMVKFNQRSVEDALTSLKMGKLDAFIYDAAVLNYMAGKDEGCKLVTIGSGKVFATTGYGIAMQKDSHWKRAIDLALLQFLGDGETQKLETVWLSGICQNEKNEVMSSKLDIDNMAGVFYMLLVAMGLALLVFAWEHLVYWKLRHSVPNTSRLDFLLAFSRGIYSCFSGVQSLASPARPPSPDLTAGSAQASVLKMLQAARDMVTTAGVSSSLDRAARTIESWGSGRQRPLSPERCHYSSFPRADRSGRPFLPLFPEPPEPEDLPLLGPEQLAWREALLRAAWAQGPRPSHASLPSSVAEAFAGSRSLPAGCGRLACGRLAQAPPMRLPSYWEACQEGVWARVPAWPRRQPACLHAHAHLPLCWGVVCPPLPPCASHGPWLTGAWGPPGHRGRTLGLSTGYRDSAGLEEVSRVACGTHGFPGPCTWRRISSLESEV</sequence>
<evidence type="ECO:0000256" key="6">
    <source>
        <dbReference type="ARBA" id="ARBA00022833"/>
    </source>
</evidence>
<feature type="disulfide bond" evidence="25">
    <location>
        <begin position="464"/>
        <end position="519"/>
    </location>
</feature>
<comment type="similarity">
    <text evidence="26">Belongs to the glutamate-gated ion channel (TC 1.A.10.1) family.</text>
</comment>
<keyword evidence="12 26" id="KW-0472">Membrane</keyword>
<feature type="transmembrane region" description="Helical" evidence="26">
    <location>
        <begin position="319"/>
        <end position="336"/>
    </location>
</feature>
<evidence type="ECO:0000256" key="1">
    <source>
        <dbReference type="ARBA" id="ARBA00022448"/>
    </source>
</evidence>
<dbReference type="InterPro" id="IPR001508">
    <property type="entry name" value="Iono_Glu_rcpt_met"/>
</dbReference>
<reference evidence="30" key="1">
    <citation type="submission" date="2025-08" db="UniProtKB">
        <authorList>
            <consortium name="RefSeq"/>
        </authorList>
    </citation>
    <scope>IDENTIFICATION</scope>
    <source>
        <tissue evidence="30">Liver</tissue>
    </source>
</reference>
<dbReference type="InterPro" id="IPR015683">
    <property type="entry name" value="Ionotropic_Glu_rcpt"/>
</dbReference>
<evidence type="ECO:0000256" key="24">
    <source>
        <dbReference type="PIRSR" id="PIRSR601508-2"/>
    </source>
</evidence>
<evidence type="ECO:0000256" key="13">
    <source>
        <dbReference type="ARBA" id="ARBA00023157"/>
    </source>
</evidence>
<comment type="subcellular location">
    <subcellularLocation>
        <location evidence="19 26">Postsynaptic cell membrane</location>
        <topology evidence="19 26">Multi-pass membrane protein</topology>
    </subcellularLocation>
</comment>
<feature type="domain" description="Ionotropic glutamate receptor L-glutamate and glycine-binding" evidence="28">
    <location>
        <begin position="169"/>
        <end position="221"/>
    </location>
</feature>
<evidence type="ECO:0000256" key="26">
    <source>
        <dbReference type="RuleBase" id="RU367118"/>
    </source>
</evidence>
<keyword evidence="15" id="KW-0325">Glycoprotein</keyword>
<dbReference type="OrthoDB" id="5984008at2759"/>
<dbReference type="GO" id="GO:0017146">
    <property type="term" value="C:NMDA selective glutamate receptor complex"/>
    <property type="evidence" value="ECO:0007669"/>
    <property type="project" value="UniProtKB-ARBA"/>
</dbReference>
<feature type="binding site" evidence="23">
    <location>
        <position position="232"/>
    </location>
    <ligand>
        <name>L-glutamate</name>
        <dbReference type="ChEBI" id="CHEBI:29985"/>
    </ligand>
</feature>
<keyword evidence="3 26" id="KW-0812">Transmembrane</keyword>
<evidence type="ECO:0000256" key="15">
    <source>
        <dbReference type="ARBA" id="ARBA00023180"/>
    </source>
</evidence>
<protein>
    <recommendedName>
        <fullName evidence="26">Glutamate receptor</fullName>
    </recommendedName>
</protein>
<feature type="chain" id="PRO_5029035388" description="Glutamate receptor" evidence="26">
    <location>
        <begin position="20"/>
        <end position="857"/>
    </location>
</feature>
<keyword evidence="2 26" id="KW-1003">Cell membrane</keyword>
<evidence type="ECO:0000313" key="30">
    <source>
        <dbReference type="RefSeq" id="XP_030893708.1"/>
    </source>
</evidence>
<keyword evidence="8" id="KW-0460">Magnesium</keyword>
<feature type="transmembrane region" description="Helical" evidence="26">
    <location>
        <begin position="537"/>
        <end position="556"/>
    </location>
</feature>
<evidence type="ECO:0000256" key="7">
    <source>
        <dbReference type="ARBA" id="ARBA00022837"/>
    </source>
</evidence>
<dbReference type="RefSeq" id="XP_030893708.1">
    <property type="nucleotide sequence ID" value="XM_031037848.1"/>
</dbReference>
<evidence type="ECO:0000256" key="3">
    <source>
        <dbReference type="ARBA" id="ARBA00022692"/>
    </source>
</evidence>
<evidence type="ECO:0000256" key="22">
    <source>
        <dbReference type="ARBA" id="ARBA00036634"/>
    </source>
</evidence>
<keyword evidence="16 26" id="KW-0628">Postsynaptic cell membrane</keyword>
<dbReference type="InterPro" id="IPR019594">
    <property type="entry name" value="Glu/Gly-bd"/>
</dbReference>
<keyword evidence="5 26" id="KW-0732">Signal</keyword>
<accession>A0A7F8RLM5</accession>
<evidence type="ECO:0000256" key="4">
    <source>
        <dbReference type="ARBA" id="ARBA00022723"/>
    </source>
</evidence>
<dbReference type="GO" id="GO:0004972">
    <property type="term" value="F:NMDA glutamate receptor activity"/>
    <property type="evidence" value="ECO:0007669"/>
    <property type="project" value="UniProtKB-ARBA"/>
</dbReference>
<keyword evidence="18 26" id="KW-0407">Ion channel</keyword>
<dbReference type="AlphaFoldDB" id="A0A7F8RLM5"/>
<evidence type="ECO:0000256" key="11">
    <source>
        <dbReference type="ARBA" id="ARBA00023065"/>
    </source>
</evidence>
<keyword evidence="6" id="KW-0862">Zinc</keyword>
<feature type="binding site" evidence="23">
    <location>
        <position position="409"/>
    </location>
    <ligand>
        <name>L-glutamate</name>
        <dbReference type="ChEBI" id="CHEBI:29985"/>
    </ligand>
</feature>
<feature type="transmembrane region" description="Helical" evidence="26">
    <location>
        <begin position="348"/>
        <end position="373"/>
    </location>
</feature>
<feature type="transmembrane region" description="Helical" evidence="26">
    <location>
        <begin position="276"/>
        <end position="298"/>
    </location>
</feature>
<comment type="catalytic activity">
    <reaction evidence="22">
        <text>Ca(2+)(in) = Ca(2+)(out)</text>
        <dbReference type="Rhea" id="RHEA:29671"/>
        <dbReference type="ChEBI" id="CHEBI:29108"/>
    </reaction>
</comment>
<keyword evidence="4" id="KW-0479">Metal-binding</keyword>
<evidence type="ECO:0000256" key="12">
    <source>
        <dbReference type="ARBA" id="ARBA00023136"/>
    </source>
</evidence>
<evidence type="ECO:0000256" key="17">
    <source>
        <dbReference type="ARBA" id="ARBA00023286"/>
    </source>
</evidence>
<dbReference type="CDD" id="cd13718">
    <property type="entry name" value="PBP2_iGluR_NMDA_Nr2"/>
    <property type="match status" value="1"/>
</dbReference>
<keyword evidence="13 25" id="KW-1015">Disulfide bond</keyword>
<evidence type="ECO:0000256" key="2">
    <source>
        <dbReference type="ARBA" id="ARBA00022475"/>
    </source>
</evidence>
<keyword evidence="1 26" id="KW-0813">Transport</keyword>
<evidence type="ECO:0000256" key="9">
    <source>
        <dbReference type="ARBA" id="ARBA00022989"/>
    </source>
</evidence>
<dbReference type="PANTHER" id="PTHR18966">
    <property type="entry name" value="IONOTROPIC GLUTAMATE RECEPTOR"/>
    <property type="match status" value="1"/>
</dbReference>
<dbReference type="Gene3D" id="3.40.50.2300">
    <property type="match status" value="1"/>
</dbReference>
<feature type="site" description="Interaction with the cone snail toxin Con-ikot-ikot" evidence="24">
    <location>
        <position position="414"/>
    </location>
</feature>
<feature type="signal peptide" evidence="26">
    <location>
        <begin position="1"/>
        <end position="19"/>
    </location>
</feature>
<evidence type="ECO:0000256" key="23">
    <source>
        <dbReference type="PIRSR" id="PIRSR601508-1"/>
    </source>
</evidence>
<comment type="function">
    <text evidence="26">Receptor for glutamate that functions as a ligand-gated ion channel in the central nervous system and plays an important role in excitatory synaptic transmission. L-glutamate acts as an excitatory neurotransmitter at many synapses in the central nervous system.</text>
</comment>
<keyword evidence="10 26" id="KW-0770">Synapse</keyword>
<dbReference type="InterPro" id="IPR018884">
    <property type="entry name" value="NMDAR2_C"/>
</dbReference>
<gene>
    <name evidence="30" type="primary">GRIN2C</name>
</gene>
<dbReference type="FunFam" id="3.40.190.10:FF:000009">
    <property type="entry name" value="Putative glutamate receptor ionotropic NMDA 2B"/>
    <property type="match status" value="1"/>
</dbReference>
<dbReference type="SMART" id="SM00079">
    <property type="entry name" value="PBPe"/>
    <property type="match status" value="1"/>
</dbReference>
<dbReference type="Proteomes" id="UP000245341">
    <property type="component" value="Unplaced"/>
</dbReference>
<feature type="site" description="Interaction with the cone snail toxin Con-ikot-ikot" evidence="24">
    <location>
        <position position="207"/>
    </location>
</feature>
<dbReference type="KEGG" id="lww:102745823"/>
<comment type="catalytic activity">
    <reaction evidence="20">
        <text>K(+)(in) = K(+)(out)</text>
        <dbReference type="Rhea" id="RHEA:29463"/>
        <dbReference type="ChEBI" id="CHEBI:29103"/>
    </reaction>
</comment>
<feature type="binding site" evidence="23">
    <location>
        <position position="237"/>
    </location>
    <ligand>
        <name>L-glutamate</name>
        <dbReference type="ChEBI" id="CHEBI:29985"/>
    </ligand>
</feature>
<keyword evidence="7" id="KW-0106">Calcium</keyword>
<evidence type="ECO:0000313" key="29">
    <source>
        <dbReference type="Proteomes" id="UP000245341"/>
    </source>
</evidence>
<evidence type="ECO:0000256" key="19">
    <source>
        <dbReference type="ARBA" id="ARBA00034104"/>
    </source>
</evidence>
<evidence type="ECO:0000256" key="5">
    <source>
        <dbReference type="ARBA" id="ARBA00022729"/>
    </source>
</evidence>
<keyword evidence="29" id="KW-1185">Reference proteome</keyword>
<dbReference type="SMART" id="SM00918">
    <property type="entry name" value="Lig_chan-Glu_bd"/>
    <property type="match status" value="1"/>
</dbReference>
<dbReference type="GO" id="GO:0046872">
    <property type="term" value="F:metal ion binding"/>
    <property type="evidence" value="ECO:0007669"/>
    <property type="project" value="UniProtKB-KW"/>
</dbReference>
<evidence type="ECO:0000259" key="27">
    <source>
        <dbReference type="SMART" id="SM00079"/>
    </source>
</evidence>
<evidence type="ECO:0000259" key="28">
    <source>
        <dbReference type="SMART" id="SM00918"/>
    </source>
</evidence>
<organism evidence="29 30">
    <name type="scientific">Leptonychotes weddellii</name>
    <name type="common">Weddell seal</name>
    <name type="synonym">Otaria weddellii</name>
    <dbReference type="NCBI Taxonomy" id="9713"/>
    <lineage>
        <taxon>Eukaryota</taxon>
        <taxon>Metazoa</taxon>
        <taxon>Chordata</taxon>
        <taxon>Craniata</taxon>
        <taxon>Vertebrata</taxon>
        <taxon>Euteleostomi</taxon>
        <taxon>Mammalia</taxon>
        <taxon>Eutheria</taxon>
        <taxon>Laurasiatheria</taxon>
        <taxon>Carnivora</taxon>
        <taxon>Caniformia</taxon>
        <taxon>Pinnipedia</taxon>
        <taxon>Phocidae</taxon>
        <taxon>Monachinae</taxon>
        <taxon>Lobodontini</taxon>
        <taxon>Leptonychotes</taxon>
    </lineage>
</organism>
<dbReference type="SUPFAM" id="SSF53850">
    <property type="entry name" value="Periplasmic binding protein-like II"/>
    <property type="match status" value="1"/>
</dbReference>
<evidence type="ECO:0000256" key="21">
    <source>
        <dbReference type="ARBA" id="ARBA00036239"/>
    </source>
</evidence>
<comment type="catalytic activity">
    <reaction evidence="21">
        <text>Na(+)(in) = Na(+)(out)</text>
        <dbReference type="Rhea" id="RHEA:34963"/>
        <dbReference type="ChEBI" id="CHEBI:29101"/>
    </reaction>
</comment>
<evidence type="ECO:0000256" key="25">
    <source>
        <dbReference type="PIRSR" id="PIRSR601508-3"/>
    </source>
</evidence>
<feature type="site" description="Crucial to convey clamshell closure to channel opening" evidence="24">
    <location>
        <position position="381"/>
    </location>
</feature>
<dbReference type="Pfam" id="PF10565">
    <property type="entry name" value="NMDAR2_C"/>
    <property type="match status" value="1"/>
</dbReference>
<keyword evidence="11 26" id="KW-0406">Ion transport</keyword>
<dbReference type="GO" id="GO:0045211">
    <property type="term" value="C:postsynaptic membrane"/>
    <property type="evidence" value="ECO:0007669"/>
    <property type="project" value="UniProtKB-SubCell"/>
</dbReference>
<evidence type="ECO:0000256" key="20">
    <source>
        <dbReference type="ARBA" id="ARBA00034430"/>
    </source>
</evidence>
<keyword evidence="17 26" id="KW-1071">Ligand-gated ion channel</keyword>
<feature type="binding site" evidence="23">
    <location>
        <position position="408"/>
    </location>
    <ligand>
        <name>L-glutamate</name>
        <dbReference type="ChEBI" id="CHEBI:29985"/>
    </ligand>
</feature>
<evidence type="ECO:0000256" key="10">
    <source>
        <dbReference type="ARBA" id="ARBA00023018"/>
    </source>
</evidence>
<name>A0A7F8RLM5_LEPWE</name>
<dbReference type="PRINTS" id="PR00177">
    <property type="entry name" value="NMDARECEPTOR"/>
</dbReference>
<dbReference type="GeneID" id="102745823"/>
<evidence type="ECO:0000256" key="16">
    <source>
        <dbReference type="ARBA" id="ARBA00023257"/>
    </source>
</evidence>
<dbReference type="Pfam" id="PF00060">
    <property type="entry name" value="Lig_chan"/>
    <property type="match status" value="1"/>
</dbReference>
<dbReference type="Pfam" id="PF10613">
    <property type="entry name" value="Lig_chan-Glu_bd"/>
    <property type="match status" value="1"/>
</dbReference>
<evidence type="ECO:0000256" key="18">
    <source>
        <dbReference type="ARBA" id="ARBA00023303"/>
    </source>
</evidence>
<evidence type="ECO:0000256" key="8">
    <source>
        <dbReference type="ARBA" id="ARBA00022842"/>
    </source>
</evidence>
<dbReference type="CTD" id="2905"/>
<proteinExistence type="inferred from homology"/>
<evidence type="ECO:0000256" key="14">
    <source>
        <dbReference type="ARBA" id="ARBA00023170"/>
    </source>
</evidence>